<gene>
    <name evidence="1" type="ORF">BDV96DRAFT_509731</name>
</gene>
<keyword evidence="2" id="KW-1185">Reference proteome</keyword>
<proteinExistence type="predicted"/>
<name>A0A6A5YEV2_9PLEO</name>
<dbReference type="OrthoDB" id="5412283at2759"/>
<protein>
    <submittedName>
        <fullName evidence="1">Uncharacterized protein</fullName>
    </submittedName>
</protein>
<evidence type="ECO:0000313" key="1">
    <source>
        <dbReference type="EMBL" id="KAF2105234.1"/>
    </source>
</evidence>
<reference evidence="1" key="1">
    <citation type="journal article" date="2020" name="Stud. Mycol.">
        <title>101 Dothideomycetes genomes: a test case for predicting lifestyles and emergence of pathogens.</title>
        <authorList>
            <person name="Haridas S."/>
            <person name="Albert R."/>
            <person name="Binder M."/>
            <person name="Bloem J."/>
            <person name="Labutti K."/>
            <person name="Salamov A."/>
            <person name="Andreopoulos B."/>
            <person name="Baker S."/>
            <person name="Barry K."/>
            <person name="Bills G."/>
            <person name="Bluhm B."/>
            <person name="Cannon C."/>
            <person name="Castanera R."/>
            <person name="Culley D."/>
            <person name="Daum C."/>
            <person name="Ezra D."/>
            <person name="Gonzalez J."/>
            <person name="Henrissat B."/>
            <person name="Kuo A."/>
            <person name="Liang C."/>
            <person name="Lipzen A."/>
            <person name="Lutzoni F."/>
            <person name="Magnuson J."/>
            <person name="Mondo S."/>
            <person name="Nolan M."/>
            <person name="Ohm R."/>
            <person name="Pangilinan J."/>
            <person name="Park H.-J."/>
            <person name="Ramirez L."/>
            <person name="Alfaro M."/>
            <person name="Sun H."/>
            <person name="Tritt A."/>
            <person name="Yoshinaga Y."/>
            <person name="Zwiers L.-H."/>
            <person name="Turgeon B."/>
            <person name="Goodwin S."/>
            <person name="Spatafora J."/>
            <person name="Crous P."/>
            <person name="Grigoriev I."/>
        </authorList>
    </citation>
    <scope>NUCLEOTIDE SEQUENCE</scope>
    <source>
        <strain evidence="1">CBS 627.86</strain>
    </source>
</reference>
<evidence type="ECO:0000313" key="2">
    <source>
        <dbReference type="Proteomes" id="UP000799770"/>
    </source>
</evidence>
<accession>A0A6A5YEV2</accession>
<organism evidence="1 2">
    <name type="scientific">Lophiotrema nucula</name>
    <dbReference type="NCBI Taxonomy" id="690887"/>
    <lineage>
        <taxon>Eukaryota</taxon>
        <taxon>Fungi</taxon>
        <taxon>Dikarya</taxon>
        <taxon>Ascomycota</taxon>
        <taxon>Pezizomycotina</taxon>
        <taxon>Dothideomycetes</taxon>
        <taxon>Pleosporomycetidae</taxon>
        <taxon>Pleosporales</taxon>
        <taxon>Lophiotremataceae</taxon>
        <taxon>Lophiotrema</taxon>
    </lineage>
</organism>
<dbReference type="AlphaFoldDB" id="A0A6A5YEV2"/>
<dbReference type="Proteomes" id="UP000799770">
    <property type="component" value="Unassembled WGS sequence"/>
</dbReference>
<sequence>NIGSFINLTKYYKYIDSILKEELKQLYINIFSFFKVYFRNVLGLRLKAYNIFNKYKEEDNLLY</sequence>
<dbReference type="EMBL" id="ML977394">
    <property type="protein sequence ID" value="KAF2105234.1"/>
    <property type="molecule type" value="Genomic_DNA"/>
</dbReference>
<feature type="non-terminal residue" evidence="1">
    <location>
        <position position="1"/>
    </location>
</feature>